<proteinExistence type="predicted"/>
<dbReference type="Pfam" id="PF00271">
    <property type="entry name" value="Helicase_C"/>
    <property type="match status" value="1"/>
</dbReference>
<keyword evidence="3" id="KW-0547">Nucleotide-binding</keyword>
<evidence type="ECO:0000259" key="2">
    <source>
        <dbReference type="PROSITE" id="PS51194"/>
    </source>
</evidence>
<dbReference type="Gene3D" id="3.40.50.300">
    <property type="entry name" value="P-loop containing nucleotide triphosphate hydrolases"/>
    <property type="match status" value="2"/>
</dbReference>
<dbReference type="InterPro" id="IPR050742">
    <property type="entry name" value="Helicase_Restrict-Modif_Enz"/>
</dbReference>
<dbReference type="Proteomes" id="UP000182510">
    <property type="component" value="Chromosome"/>
</dbReference>
<dbReference type="GO" id="GO:0036121">
    <property type="term" value="F:double-stranded DNA helicase activity"/>
    <property type="evidence" value="ECO:0007669"/>
    <property type="project" value="TreeGrafter"/>
</dbReference>
<name>A0A1L3J388_9FLAO</name>
<dbReference type="InterPro" id="IPR014001">
    <property type="entry name" value="Helicase_ATP-bd"/>
</dbReference>
<dbReference type="InterPro" id="IPR006935">
    <property type="entry name" value="Helicase/UvrB_N"/>
</dbReference>
<evidence type="ECO:0000259" key="1">
    <source>
        <dbReference type="PROSITE" id="PS51192"/>
    </source>
</evidence>
<dbReference type="SUPFAM" id="SSF52540">
    <property type="entry name" value="P-loop containing nucleoside triphosphate hydrolases"/>
    <property type="match status" value="1"/>
</dbReference>
<dbReference type="GO" id="GO:0016787">
    <property type="term" value="F:hydrolase activity"/>
    <property type="evidence" value="ECO:0007669"/>
    <property type="project" value="InterPro"/>
</dbReference>
<dbReference type="SMART" id="SM00487">
    <property type="entry name" value="DEXDc"/>
    <property type="match status" value="1"/>
</dbReference>
<dbReference type="SMART" id="SM00490">
    <property type="entry name" value="HELICc"/>
    <property type="match status" value="1"/>
</dbReference>
<dbReference type="PANTHER" id="PTHR47396:SF1">
    <property type="entry name" value="ATP-DEPENDENT HELICASE IRC3-RELATED"/>
    <property type="match status" value="1"/>
</dbReference>
<feature type="domain" description="Helicase C-terminal" evidence="2">
    <location>
        <begin position="238"/>
        <end position="406"/>
    </location>
</feature>
<keyword evidence="3" id="KW-0067">ATP-binding</keyword>
<dbReference type="PROSITE" id="PS51192">
    <property type="entry name" value="HELICASE_ATP_BIND_1"/>
    <property type="match status" value="1"/>
</dbReference>
<dbReference type="AlphaFoldDB" id="A0A1L3J388"/>
<protein>
    <submittedName>
        <fullName evidence="3">DEAD/DEAH box helicase</fullName>
    </submittedName>
</protein>
<dbReference type="InterPro" id="IPR027417">
    <property type="entry name" value="P-loop_NTPase"/>
</dbReference>
<dbReference type="PANTHER" id="PTHR47396">
    <property type="entry name" value="TYPE I RESTRICTION ENZYME ECOKI R PROTEIN"/>
    <property type="match status" value="1"/>
</dbReference>
<gene>
    <name evidence="3" type="ORF">LPB144_03870</name>
</gene>
<dbReference type="OrthoDB" id="9802848at2"/>
<feature type="domain" description="Helicase ATP-binding" evidence="1">
    <location>
        <begin position="32"/>
        <end position="184"/>
    </location>
</feature>
<keyword evidence="4" id="KW-1185">Reference proteome</keyword>
<dbReference type="EMBL" id="CP018153">
    <property type="protein sequence ID" value="APG59598.1"/>
    <property type="molecule type" value="Genomic_DNA"/>
</dbReference>
<dbReference type="InterPro" id="IPR001650">
    <property type="entry name" value="Helicase_C-like"/>
</dbReference>
<accession>A0A1L3J388</accession>
<dbReference type="PROSITE" id="PS51194">
    <property type="entry name" value="HELICASE_CTER"/>
    <property type="match status" value="1"/>
</dbReference>
<dbReference type="GO" id="GO:0000403">
    <property type="term" value="F:Y-form DNA binding"/>
    <property type="evidence" value="ECO:0007669"/>
    <property type="project" value="TreeGrafter"/>
</dbReference>
<keyword evidence="3" id="KW-0347">Helicase</keyword>
<evidence type="ECO:0000313" key="4">
    <source>
        <dbReference type="Proteomes" id="UP000182510"/>
    </source>
</evidence>
<dbReference type="STRING" id="1913577.LPB144_03870"/>
<organism evidence="3 4">
    <name type="scientific">Christiangramia salexigens</name>
    <dbReference type="NCBI Taxonomy" id="1913577"/>
    <lineage>
        <taxon>Bacteria</taxon>
        <taxon>Pseudomonadati</taxon>
        <taxon>Bacteroidota</taxon>
        <taxon>Flavobacteriia</taxon>
        <taxon>Flavobacteriales</taxon>
        <taxon>Flavobacteriaceae</taxon>
        <taxon>Christiangramia</taxon>
    </lineage>
</organism>
<evidence type="ECO:0000313" key="3">
    <source>
        <dbReference type="EMBL" id="APG59598.1"/>
    </source>
</evidence>
<dbReference type="KEGG" id="grl:LPB144_03870"/>
<dbReference type="RefSeq" id="WP_072552252.1">
    <property type="nucleotide sequence ID" value="NZ_CP018153.1"/>
</dbReference>
<dbReference type="Pfam" id="PF04851">
    <property type="entry name" value="ResIII"/>
    <property type="match status" value="1"/>
</dbReference>
<sequence>MAQETFGIEKKKVDKQLYDYQQKDIDKIFAIIDEHPEKYNLLYQLPTGGGKTVIFSQMTREYIQRTNKKVLILTHRIELCKQTSKMLSGFGVRNKIINSKVKELPDQDDYMCFVAMVETLNNRLNDEKLKINDIGLIIIDEAHYNSFRKLFKFFEKCFILGVTATPLSSNIKLPMKDNYRELIVGDSISSLIEKGFLARANIYSYNVGLTNLKVGMNGDYTVKSSEELYSNYSMQEKLLNAYYERSRGKKTLIFNNGINTSIEVYYTFKNAGLPIRHLDNTTSKQDRKDILKWFKHTPDAIVTSVSILTTGFDEPTVETIVLNRATKSLTLYFQMIGRGSRVLKDKNEFTVIDLGNNLARFGHWSAPVDWKQIFRSPDFYFENLLSDEDIERDFQYQMPPEIREKFSNTEDVSFDIEAAYDDVIKRGLKSKAVLEWSMEQHVKMCVENSEDVFDARILAKELKDDISSRIKQYSYCISKSTKNYRDWLEEDYSRKLRMQINKEF</sequence>
<dbReference type="GO" id="GO:0061749">
    <property type="term" value="F:forked DNA-dependent helicase activity"/>
    <property type="evidence" value="ECO:0007669"/>
    <property type="project" value="TreeGrafter"/>
</dbReference>
<dbReference type="GO" id="GO:0005524">
    <property type="term" value="F:ATP binding"/>
    <property type="evidence" value="ECO:0007669"/>
    <property type="project" value="InterPro"/>
</dbReference>
<reference evidence="3 4" key="1">
    <citation type="submission" date="2016-11" db="EMBL/GenBank/DDBJ databases">
        <title>Gramella sp. LPB0144 isolated from marine environment.</title>
        <authorList>
            <person name="Kim E."/>
            <person name="Yi H."/>
        </authorList>
    </citation>
    <scope>NUCLEOTIDE SEQUENCE [LARGE SCALE GENOMIC DNA]</scope>
    <source>
        <strain evidence="3 4">LPB0144</strain>
    </source>
</reference>
<keyword evidence="3" id="KW-0378">Hydrolase</keyword>